<name>A0A0L6V4F8_9BASI</name>
<keyword evidence="3" id="KW-1185">Reference proteome</keyword>
<evidence type="ECO:0000313" key="3">
    <source>
        <dbReference type="Proteomes" id="UP000037035"/>
    </source>
</evidence>
<keyword evidence="1" id="KW-0472">Membrane</keyword>
<evidence type="ECO:0000313" key="2">
    <source>
        <dbReference type="EMBL" id="KNZ55629.1"/>
    </source>
</evidence>
<keyword evidence="1" id="KW-1133">Transmembrane helix</keyword>
<evidence type="ECO:0000256" key="1">
    <source>
        <dbReference type="SAM" id="Phobius"/>
    </source>
</evidence>
<gene>
    <name evidence="2" type="ORF">VP01_2628g3</name>
</gene>
<reference evidence="2 3" key="1">
    <citation type="submission" date="2015-08" db="EMBL/GenBank/DDBJ databases">
        <title>Next Generation Sequencing and Analysis of the Genome of Puccinia sorghi L Schw, the Causal Agent of Maize Common Rust.</title>
        <authorList>
            <person name="Rochi L."/>
            <person name="Burguener G."/>
            <person name="Darino M."/>
            <person name="Turjanski A."/>
            <person name="Kreff E."/>
            <person name="Dieguez M.J."/>
            <person name="Sacco F."/>
        </authorList>
    </citation>
    <scope>NUCLEOTIDE SEQUENCE [LARGE SCALE GENOMIC DNA]</scope>
    <source>
        <strain evidence="2 3">RO10H11247</strain>
    </source>
</reference>
<accession>A0A0L6V4F8</accession>
<sequence length="493" mass="56214">MSDKYSRLKTSEFFDLIIQVELSFLSHYTVTFLVFLSQIHLFTFFFSLILQRINTCYSSVSLPISCISVPLSINKPHGFLARTLYEFIQKRLVYHSFYSRISHKKSSKIRNKNFLYVSFLLLVCLYSLEMKALKKQLVLSSHSRVTGSQLNYSTQIFMGKWNLRACKRKNSHTDNVKPSWISKYCICCQPVLNLGALGHNSIQIKLHIHLKTLKGCEIQDKLAKGQNSDYAKRCQVLNQRGSSASVESVRYKRLSCGFIMLIKLVEHKRDFQHPLHSMCSTIELILHRSMGYIQHPIPRETTVSYSHTLLKPAYNYHHNSTPRELAHFVAAWAHKLFSKIELSPHGITGYIQYTPCQIPCQKVKLCITLVLLHVIENLRSLVYYRWTPSSTQGLSLSPGPARRVYPRTIFVNAGAQGIPAGIGYAPRIIFMTADTRRGPWATEIPAIPPTPGRYFTRGSDIVHHNAQLCITPGSGQASFHSTYLLEYPPPISS</sequence>
<dbReference type="EMBL" id="LAVV01007533">
    <property type="protein sequence ID" value="KNZ55629.1"/>
    <property type="molecule type" value="Genomic_DNA"/>
</dbReference>
<organism evidence="2 3">
    <name type="scientific">Puccinia sorghi</name>
    <dbReference type="NCBI Taxonomy" id="27349"/>
    <lineage>
        <taxon>Eukaryota</taxon>
        <taxon>Fungi</taxon>
        <taxon>Dikarya</taxon>
        <taxon>Basidiomycota</taxon>
        <taxon>Pucciniomycotina</taxon>
        <taxon>Pucciniomycetes</taxon>
        <taxon>Pucciniales</taxon>
        <taxon>Pucciniaceae</taxon>
        <taxon>Puccinia</taxon>
    </lineage>
</organism>
<dbReference type="AlphaFoldDB" id="A0A0L6V4F8"/>
<protein>
    <submittedName>
        <fullName evidence="2">Uncharacterized protein</fullName>
    </submittedName>
</protein>
<comment type="caution">
    <text evidence="2">The sequence shown here is derived from an EMBL/GenBank/DDBJ whole genome shotgun (WGS) entry which is preliminary data.</text>
</comment>
<dbReference type="VEuPathDB" id="FungiDB:VP01_2628g3"/>
<proteinExistence type="predicted"/>
<feature type="transmembrane region" description="Helical" evidence="1">
    <location>
        <begin position="114"/>
        <end position="133"/>
    </location>
</feature>
<keyword evidence="1" id="KW-0812">Transmembrane</keyword>
<dbReference type="Proteomes" id="UP000037035">
    <property type="component" value="Unassembled WGS sequence"/>
</dbReference>
<feature type="transmembrane region" description="Helical" evidence="1">
    <location>
        <begin position="30"/>
        <end position="50"/>
    </location>
</feature>